<dbReference type="GO" id="GO:0016491">
    <property type="term" value="F:oxidoreductase activity"/>
    <property type="evidence" value="ECO:0007669"/>
    <property type="project" value="InterPro"/>
</dbReference>
<dbReference type="PROSITE" id="PS51384">
    <property type="entry name" value="FAD_FR"/>
    <property type="match status" value="1"/>
</dbReference>
<dbReference type="AlphaFoldDB" id="A0A5N0ULT7"/>
<dbReference type="OrthoDB" id="5179582at2"/>
<keyword evidence="3" id="KW-0411">Iron-sulfur</keyword>
<dbReference type="InterPro" id="IPR017927">
    <property type="entry name" value="FAD-bd_FR_type"/>
</dbReference>
<keyword evidence="2" id="KW-0408">Iron</keyword>
<evidence type="ECO:0000256" key="3">
    <source>
        <dbReference type="ARBA" id="ARBA00023014"/>
    </source>
</evidence>
<gene>
    <name evidence="5" type="ORF">FPZ12_040030</name>
</gene>
<reference evidence="5" key="1">
    <citation type="submission" date="2019-09" db="EMBL/GenBank/DDBJ databases">
        <authorList>
            <person name="Teo W.F.A."/>
            <person name="Duangmal K."/>
        </authorList>
    </citation>
    <scope>NUCLEOTIDE SEQUENCE [LARGE SCALE GENOMIC DNA]</scope>
    <source>
        <strain evidence="5">K81G1</strain>
    </source>
</reference>
<evidence type="ECO:0000259" key="4">
    <source>
        <dbReference type="PROSITE" id="PS51384"/>
    </source>
</evidence>
<dbReference type="Pfam" id="PF00175">
    <property type="entry name" value="NAD_binding_1"/>
    <property type="match status" value="1"/>
</dbReference>
<sequence length="271" mass="29154">MGAQPGADPGQRTRLLGSVGLSRLWGPVAGTAVSGRLSWRVARLAGIREETPTARTLLLDVPGWPGHLAGQHVDVRLTAEDGYTAERSYSLASADDGERLELTVQRIDDGEVSPYLTEVFSVGDPVELRGPIGGWFVWRPASTAPVLLVAGGSGIVPLMAMIRARRAAGSRAPFRLLYSVRAPEEIYYAAELRDAALSGVEVSYVYTRSAPDGWPREPRRMGIADVNSSGWPAEFGPDCFVCGPTGFVETIADILVALGHDTHKIRTERFG</sequence>
<dbReference type="Gene3D" id="3.40.50.80">
    <property type="entry name" value="Nucleotide-binding domain of ferredoxin-NADP reductase (FNR) module"/>
    <property type="match status" value="1"/>
</dbReference>
<dbReference type="PANTHER" id="PTHR47354">
    <property type="entry name" value="NADH OXIDOREDUCTASE HCR"/>
    <property type="match status" value="1"/>
</dbReference>
<dbReference type="InterPro" id="IPR017938">
    <property type="entry name" value="Riboflavin_synthase-like_b-brl"/>
</dbReference>
<dbReference type="Proteomes" id="UP000319769">
    <property type="component" value="Unassembled WGS sequence"/>
</dbReference>
<feature type="domain" description="FAD-binding FR-type" evidence="4">
    <location>
        <begin position="37"/>
        <end position="138"/>
    </location>
</feature>
<evidence type="ECO:0000256" key="2">
    <source>
        <dbReference type="ARBA" id="ARBA00022714"/>
    </source>
</evidence>
<dbReference type="SUPFAM" id="SSF63380">
    <property type="entry name" value="Riboflavin synthase domain-like"/>
    <property type="match status" value="1"/>
</dbReference>
<protein>
    <submittedName>
        <fullName evidence="5">Oxidoreductase</fullName>
    </submittedName>
</protein>
<comment type="cofactor">
    <cofactor evidence="1">
        <name>FAD</name>
        <dbReference type="ChEBI" id="CHEBI:57692"/>
    </cofactor>
</comment>
<name>A0A5N0ULT7_9PSEU</name>
<dbReference type="PRINTS" id="PR00410">
    <property type="entry name" value="PHEHYDRXLASE"/>
</dbReference>
<dbReference type="Pfam" id="PF00970">
    <property type="entry name" value="FAD_binding_6"/>
    <property type="match status" value="1"/>
</dbReference>
<dbReference type="GO" id="GO:0051537">
    <property type="term" value="F:2 iron, 2 sulfur cluster binding"/>
    <property type="evidence" value="ECO:0007669"/>
    <property type="project" value="UniProtKB-KW"/>
</dbReference>
<dbReference type="Gene3D" id="2.40.30.10">
    <property type="entry name" value="Translation factors"/>
    <property type="match status" value="1"/>
</dbReference>
<evidence type="ECO:0000313" key="5">
    <source>
        <dbReference type="EMBL" id="KAA9150934.1"/>
    </source>
</evidence>
<keyword evidence="2" id="KW-0001">2Fe-2S</keyword>
<evidence type="ECO:0000256" key="1">
    <source>
        <dbReference type="ARBA" id="ARBA00001974"/>
    </source>
</evidence>
<dbReference type="InterPro" id="IPR001433">
    <property type="entry name" value="OxRdtase_FAD/NAD-bd"/>
</dbReference>
<dbReference type="CDD" id="cd06217">
    <property type="entry name" value="FNR_iron_sulfur_binding_3"/>
    <property type="match status" value="1"/>
</dbReference>
<keyword evidence="2" id="KW-0479">Metal-binding</keyword>
<evidence type="ECO:0000313" key="6">
    <source>
        <dbReference type="Proteomes" id="UP000319769"/>
    </source>
</evidence>
<proteinExistence type="predicted"/>
<accession>A0A5N0ULT7</accession>
<dbReference type="PANTHER" id="PTHR47354:SF5">
    <property type="entry name" value="PROTEIN RFBI"/>
    <property type="match status" value="1"/>
</dbReference>
<dbReference type="InterPro" id="IPR050415">
    <property type="entry name" value="MRET"/>
</dbReference>
<dbReference type="InterPro" id="IPR039261">
    <property type="entry name" value="FNR_nucleotide-bd"/>
</dbReference>
<dbReference type="InterPro" id="IPR008333">
    <property type="entry name" value="Cbr1-like_FAD-bd_dom"/>
</dbReference>
<dbReference type="EMBL" id="VMNW02000109">
    <property type="protein sequence ID" value="KAA9150934.1"/>
    <property type="molecule type" value="Genomic_DNA"/>
</dbReference>
<dbReference type="SUPFAM" id="SSF52343">
    <property type="entry name" value="Ferredoxin reductase-like, C-terminal NADP-linked domain"/>
    <property type="match status" value="1"/>
</dbReference>
<organism evidence="5 6">
    <name type="scientific">Amycolatopsis acidicola</name>
    <dbReference type="NCBI Taxonomy" id="2596893"/>
    <lineage>
        <taxon>Bacteria</taxon>
        <taxon>Bacillati</taxon>
        <taxon>Actinomycetota</taxon>
        <taxon>Actinomycetes</taxon>
        <taxon>Pseudonocardiales</taxon>
        <taxon>Pseudonocardiaceae</taxon>
        <taxon>Amycolatopsis</taxon>
    </lineage>
</organism>
<keyword evidence="6" id="KW-1185">Reference proteome</keyword>
<comment type="caution">
    <text evidence="5">The sequence shown here is derived from an EMBL/GenBank/DDBJ whole genome shotgun (WGS) entry which is preliminary data.</text>
</comment>